<accession>A0A9J6C0M9</accession>
<protein>
    <recommendedName>
        <fullName evidence="1">CHK kinase-like domain-containing protein</fullName>
    </recommendedName>
</protein>
<dbReference type="InterPro" id="IPR004119">
    <property type="entry name" value="EcKL"/>
</dbReference>
<dbReference type="Pfam" id="PF02958">
    <property type="entry name" value="EcKL"/>
    <property type="match status" value="1"/>
</dbReference>
<dbReference type="PANTHER" id="PTHR11012">
    <property type="entry name" value="PROTEIN KINASE-LIKE DOMAIN-CONTAINING"/>
    <property type="match status" value="1"/>
</dbReference>
<dbReference type="SMART" id="SM00587">
    <property type="entry name" value="CHK"/>
    <property type="match status" value="1"/>
</dbReference>
<dbReference type="Proteomes" id="UP001107558">
    <property type="component" value="Chromosome 2"/>
</dbReference>
<evidence type="ECO:0000259" key="1">
    <source>
        <dbReference type="SMART" id="SM00587"/>
    </source>
</evidence>
<name>A0A9J6C0M9_POLVA</name>
<dbReference type="OrthoDB" id="191037at2759"/>
<gene>
    <name evidence="2" type="ORF">PVAND_005366</name>
</gene>
<dbReference type="EMBL" id="JADBJN010000002">
    <property type="protein sequence ID" value="KAG5675464.1"/>
    <property type="molecule type" value="Genomic_DNA"/>
</dbReference>
<organism evidence="2 3">
    <name type="scientific">Polypedilum vanderplanki</name>
    <name type="common">Sleeping chironomid midge</name>
    <dbReference type="NCBI Taxonomy" id="319348"/>
    <lineage>
        <taxon>Eukaryota</taxon>
        <taxon>Metazoa</taxon>
        <taxon>Ecdysozoa</taxon>
        <taxon>Arthropoda</taxon>
        <taxon>Hexapoda</taxon>
        <taxon>Insecta</taxon>
        <taxon>Pterygota</taxon>
        <taxon>Neoptera</taxon>
        <taxon>Endopterygota</taxon>
        <taxon>Diptera</taxon>
        <taxon>Nematocera</taxon>
        <taxon>Chironomoidea</taxon>
        <taxon>Chironomidae</taxon>
        <taxon>Chironominae</taxon>
        <taxon>Polypedilum</taxon>
        <taxon>Polypedilum</taxon>
    </lineage>
</organism>
<dbReference type="Gene3D" id="3.90.1200.10">
    <property type="match status" value="1"/>
</dbReference>
<dbReference type="PANTHER" id="PTHR11012:SF56">
    <property type="entry name" value="CHK KINASE-LIKE DOMAIN-CONTAINING PROTEIN-RELATED"/>
    <property type="match status" value="1"/>
</dbReference>
<feature type="domain" description="CHK kinase-like" evidence="1">
    <location>
        <begin position="138"/>
        <end position="333"/>
    </location>
</feature>
<evidence type="ECO:0000313" key="2">
    <source>
        <dbReference type="EMBL" id="KAG5675464.1"/>
    </source>
</evidence>
<reference evidence="2" key="1">
    <citation type="submission" date="2021-03" db="EMBL/GenBank/DDBJ databases">
        <title>Chromosome level genome of the anhydrobiotic midge Polypedilum vanderplanki.</title>
        <authorList>
            <person name="Yoshida Y."/>
            <person name="Kikawada T."/>
            <person name="Gusev O."/>
        </authorList>
    </citation>
    <scope>NUCLEOTIDE SEQUENCE</scope>
    <source>
        <strain evidence="2">NIAS01</strain>
        <tissue evidence="2">Whole body or cell culture</tissue>
    </source>
</reference>
<comment type="caution">
    <text evidence="2">The sequence shown here is derived from an EMBL/GenBank/DDBJ whole genome shotgun (WGS) entry which is preliminary data.</text>
</comment>
<proteinExistence type="predicted"/>
<evidence type="ECO:0000313" key="3">
    <source>
        <dbReference type="Proteomes" id="UP001107558"/>
    </source>
</evidence>
<keyword evidence="3" id="KW-1185">Reference proteome</keyword>
<dbReference type="AlphaFoldDB" id="A0A9J6C0M9"/>
<dbReference type="InterPro" id="IPR011009">
    <property type="entry name" value="Kinase-like_dom_sf"/>
</dbReference>
<sequence length="422" mass="49603">MSFESNLTNEFFNSDMLNDDFFNDIVEKQLNVSRDKFKIRLIIFTAATGKSDNLVSEIYRVKIKIEYFESKILNIVDVIMKASFETIKEMKSISVFQREQLIYEYIPYFEKIWKERANIEIKFAPRCLRVESDPYEIIMLEDLKALGYEMRKRRFGLNFLETKLALSKLAKFHAASAIFYESGNEVHPCLDKSKQIVEQPPDSPIYKAFDNLYQKFLSSVKALNVSKRVVDKISKWNMQKMMDSFLVPCTPLKCGFKVLNHGDNWLNNIMFKKDDNENSFDALLLDYQMSYIGSPNADLMFMLFSSVHDDVKIKHFDEILDHFYNELINSLKELKYKAHIPTIEELREDFDQKKIFANSLFLTIIPVTRNTSGITIEITDFFEGFTNDKKLTALFFNETFQKLAETWLSFMDERGLLDIFDE</sequence>
<dbReference type="SUPFAM" id="SSF56112">
    <property type="entry name" value="Protein kinase-like (PK-like)"/>
    <property type="match status" value="1"/>
</dbReference>
<dbReference type="InterPro" id="IPR015897">
    <property type="entry name" value="CHK_kinase-like"/>
</dbReference>